<name>A0A395LXX6_9BACT</name>
<evidence type="ECO:0000256" key="7">
    <source>
        <dbReference type="ARBA" id="ARBA00023237"/>
    </source>
</evidence>
<reference evidence="9 10" key="1">
    <citation type="journal article" date="2011" name="ISME J.">
        <title>Community ecology of hot spring cyanobacterial mats: predominant populations and their functional potential.</title>
        <authorList>
            <person name="Klatt C.G."/>
            <person name="Wood J.M."/>
            <person name="Rusch D.B."/>
            <person name="Bateson M.M."/>
            <person name="Hamamura N."/>
            <person name="Heidelberg J.F."/>
            <person name="Grossman A.R."/>
            <person name="Bhaya D."/>
            <person name="Cohan F.M."/>
            <person name="Kuhl M."/>
            <person name="Bryant D.A."/>
            <person name="Ward D.M."/>
        </authorList>
    </citation>
    <scope>NUCLEOTIDE SEQUENCE [LARGE SCALE GENOMIC DNA]</scope>
    <source>
        <strain evidence="9">OS</strain>
    </source>
</reference>
<evidence type="ECO:0000256" key="5">
    <source>
        <dbReference type="ARBA" id="ARBA00022692"/>
    </source>
</evidence>
<comment type="caution">
    <text evidence="9">The sequence shown here is derived from an EMBL/GenBank/DDBJ whole genome shotgun (WGS) entry which is preliminary data.</text>
</comment>
<dbReference type="EMBL" id="PHFL01000065">
    <property type="protein sequence ID" value="RFM23407.1"/>
    <property type="molecule type" value="Genomic_DNA"/>
</dbReference>
<dbReference type="Proteomes" id="UP000266389">
    <property type="component" value="Unassembled WGS sequence"/>
</dbReference>
<organism evidence="9 10">
    <name type="scientific">Candidatus Thermochlorobacter aerophilus</name>
    <dbReference type="NCBI Taxonomy" id="1868324"/>
    <lineage>
        <taxon>Bacteria</taxon>
        <taxon>Pseudomonadati</taxon>
        <taxon>Chlorobiota</taxon>
        <taxon>Chlorobiia</taxon>
        <taxon>Chlorobiales</taxon>
        <taxon>Candidatus Thermochlorobacteriaceae</taxon>
        <taxon>Candidatus Thermochlorobacter</taxon>
    </lineage>
</organism>
<dbReference type="SUPFAM" id="SSF56954">
    <property type="entry name" value="Outer membrane efflux proteins (OEP)"/>
    <property type="match status" value="1"/>
</dbReference>
<comment type="similarity">
    <text evidence="2">Belongs to the outer membrane factor (OMF) (TC 1.B.17) family.</text>
</comment>
<dbReference type="InterPro" id="IPR003423">
    <property type="entry name" value="OMP_efflux"/>
</dbReference>
<keyword evidence="3" id="KW-0813">Transport</keyword>
<gene>
    <name evidence="9" type="ORF">D0433_10760</name>
</gene>
<evidence type="ECO:0000256" key="6">
    <source>
        <dbReference type="ARBA" id="ARBA00023136"/>
    </source>
</evidence>
<dbReference type="GO" id="GO:0015288">
    <property type="term" value="F:porin activity"/>
    <property type="evidence" value="ECO:0007669"/>
    <property type="project" value="TreeGrafter"/>
</dbReference>
<dbReference type="AlphaFoldDB" id="A0A395LXX6"/>
<evidence type="ECO:0000256" key="4">
    <source>
        <dbReference type="ARBA" id="ARBA00022452"/>
    </source>
</evidence>
<proteinExistence type="inferred from homology"/>
<keyword evidence="7" id="KW-0998">Cell outer membrane</keyword>
<dbReference type="GO" id="GO:0015562">
    <property type="term" value="F:efflux transmembrane transporter activity"/>
    <property type="evidence" value="ECO:0007669"/>
    <property type="project" value="InterPro"/>
</dbReference>
<dbReference type="PANTHER" id="PTHR30026">
    <property type="entry name" value="OUTER MEMBRANE PROTEIN TOLC"/>
    <property type="match status" value="1"/>
</dbReference>
<evidence type="ECO:0000256" key="2">
    <source>
        <dbReference type="ARBA" id="ARBA00007613"/>
    </source>
</evidence>
<dbReference type="Gene3D" id="1.20.1600.10">
    <property type="entry name" value="Outer membrane efflux proteins (OEP)"/>
    <property type="match status" value="1"/>
</dbReference>
<evidence type="ECO:0000256" key="3">
    <source>
        <dbReference type="ARBA" id="ARBA00022448"/>
    </source>
</evidence>
<evidence type="ECO:0000313" key="10">
    <source>
        <dbReference type="Proteomes" id="UP000266389"/>
    </source>
</evidence>
<dbReference type="InterPro" id="IPR051906">
    <property type="entry name" value="TolC-like"/>
</dbReference>
<evidence type="ECO:0000256" key="8">
    <source>
        <dbReference type="SAM" id="SignalP"/>
    </source>
</evidence>
<keyword evidence="4" id="KW-1134">Transmembrane beta strand</keyword>
<keyword evidence="5" id="KW-0812">Transmembrane</keyword>
<feature type="signal peptide" evidence="8">
    <location>
        <begin position="1"/>
        <end position="22"/>
    </location>
</feature>
<dbReference type="GO" id="GO:0009279">
    <property type="term" value="C:cell outer membrane"/>
    <property type="evidence" value="ECO:0007669"/>
    <property type="project" value="UniProtKB-SubCell"/>
</dbReference>
<sequence>MVAQGLKSFLPFAILLLLTANAWSQQYASSNTVPLDSLSLEQYLDLVLAANPTAISAALEADVAEATVQDAYGAFDPIFEGTVERKTKSGLPTVDFISAGIELPIGSLFGPKFVAKYKRGAGSRVDFVNRTDPSGEAEIGLKLPLLQGIFLDKRRALFEKAALRPDLSRANEKQIKNNLLLTASERYWDWAEAYSQLRIAQQVYDIAVVRANAIAERVRRGETAALDSIEALQEVAKRYGDVLKAQRKYESATIKAGVLLWNQDGTPRALTAVPYSLPPAPMLTPEQIELDRMQALKNRPEFMQIDVEQRSADIDVRFSYEFLRPNLEAQFQALQYFGSASGFDYRIGLSISQPLFFREANAQLQLSQIKATRTTLKRLEIERKIQADIDDALSAIGRALERIEAAERETRYAYLVQEGERKRFLMGESSLLILNLRERATATAMQGLINAQADYLRAISNYLWATGKIQQRWIR</sequence>
<feature type="chain" id="PRO_5017406084" evidence="8">
    <location>
        <begin position="23"/>
        <end position="475"/>
    </location>
</feature>
<protein>
    <submittedName>
        <fullName evidence="9">TolC family protein</fullName>
    </submittedName>
</protein>
<keyword evidence="8" id="KW-0732">Signal</keyword>
<dbReference type="GO" id="GO:1990281">
    <property type="term" value="C:efflux pump complex"/>
    <property type="evidence" value="ECO:0007669"/>
    <property type="project" value="TreeGrafter"/>
</dbReference>
<evidence type="ECO:0000256" key="1">
    <source>
        <dbReference type="ARBA" id="ARBA00004442"/>
    </source>
</evidence>
<dbReference type="PANTHER" id="PTHR30026:SF21">
    <property type="entry name" value="SLR1270 PROTEIN"/>
    <property type="match status" value="1"/>
</dbReference>
<evidence type="ECO:0000313" key="9">
    <source>
        <dbReference type="EMBL" id="RFM23407.1"/>
    </source>
</evidence>
<dbReference type="Pfam" id="PF02321">
    <property type="entry name" value="OEP"/>
    <property type="match status" value="1"/>
</dbReference>
<keyword evidence="6" id="KW-0472">Membrane</keyword>
<accession>A0A395LXX6</accession>
<comment type="subcellular location">
    <subcellularLocation>
        <location evidence="1">Cell outer membrane</location>
    </subcellularLocation>
</comment>